<comment type="caution">
    <text evidence="3">The sequence shown here is derived from an EMBL/GenBank/DDBJ whole genome shotgun (WGS) entry which is preliminary data.</text>
</comment>
<proteinExistence type="predicted"/>
<sequence length="441" mass="51287">MSDVVIHTKDMINPHFAKLWRTDKPEVIAKGGRGSFKSSVISLKLVLMMLKLAGKGNKVNVICVRENANNLRDSIYNQILWAIDMVNSEGEFRTYASPLKIEHIASGSTFYFYGADNPRKLKSNTVGNIIAVWYEEAANMKSFEVFDTANPTFIRQKPACVDNVKIFYSYNPPKNPYDWVNEWIDKKKLEQDVFIDHSTYLNDELGFTTNQQLRMIENYKANDYDYYRWLYLGEVVGLGTSIYDMDLFHQINSLDELPENDHVVMLKFSADVGHSVSATTVSCYGITYQRRVVVLDTYYYSPVGQANKKSPSDLAPEIYEFINRMYQKYPFAITGMIMDSAEQALRNEYHKRYGVDWKNVRKLKNVDMIDRVQNVLAQGKVFYLPTKNNLKYFIPEHQKYQWEEKTLQSDDPKVIKVDDHTVDQFKYLVRESEQELGVSWS</sequence>
<feature type="domain" description="Phage terminase large subunit N-terminal" evidence="1">
    <location>
        <begin position="28"/>
        <end position="234"/>
    </location>
</feature>
<reference evidence="3 4" key="1">
    <citation type="submission" date="2018-04" db="EMBL/GenBank/DDBJ databases">
        <title>Genomic Encyclopedia of Type Strains, Phase IV (KMG-IV): sequencing the most valuable type-strain genomes for metagenomic binning, comparative biology and taxonomic classification.</title>
        <authorList>
            <person name="Goeker M."/>
        </authorList>
    </citation>
    <scope>NUCLEOTIDE SEQUENCE [LARGE SCALE GENOMIC DNA]</scope>
    <source>
        <strain evidence="3 4">DSM 28795</strain>
    </source>
</reference>
<dbReference type="InterPro" id="IPR035412">
    <property type="entry name" value="Terminase_L_N"/>
</dbReference>
<dbReference type="AlphaFoldDB" id="A0A2U1DG26"/>
<evidence type="ECO:0000313" key="4">
    <source>
        <dbReference type="Proteomes" id="UP000245433"/>
    </source>
</evidence>
<protein>
    <submittedName>
        <fullName evidence="3">Phage terminase large subunit</fullName>
    </submittedName>
</protein>
<dbReference type="RefSeq" id="WP_089940085.1">
    <property type="nucleotide sequence ID" value="NZ_CAKOEX010000015.1"/>
</dbReference>
<dbReference type="PANTHER" id="PTHR39184">
    <property type="match status" value="1"/>
</dbReference>
<dbReference type="Pfam" id="PF04466">
    <property type="entry name" value="Terminase_3"/>
    <property type="match status" value="1"/>
</dbReference>
<dbReference type="Pfam" id="PF17288">
    <property type="entry name" value="Terminase_3C"/>
    <property type="match status" value="1"/>
</dbReference>
<accession>A0A2U1DG26</accession>
<keyword evidence="4" id="KW-1185">Reference proteome</keyword>
<name>A0A2U1DG26_9LACO</name>
<dbReference type="OrthoDB" id="9768556at2"/>
<organism evidence="3 4">
    <name type="scientific">Convivina intestini</name>
    <dbReference type="NCBI Taxonomy" id="1505726"/>
    <lineage>
        <taxon>Bacteria</taxon>
        <taxon>Bacillati</taxon>
        <taxon>Bacillota</taxon>
        <taxon>Bacilli</taxon>
        <taxon>Lactobacillales</taxon>
        <taxon>Lactobacillaceae</taxon>
        <taxon>Convivina</taxon>
    </lineage>
</organism>
<evidence type="ECO:0000259" key="1">
    <source>
        <dbReference type="Pfam" id="PF04466"/>
    </source>
</evidence>
<dbReference type="InterPro" id="IPR006437">
    <property type="entry name" value="Phage_terminase_lsu"/>
</dbReference>
<dbReference type="PANTHER" id="PTHR39184:SF1">
    <property type="entry name" value="PBSX PHAGE TERMINASE LARGE SUBUNIT"/>
    <property type="match status" value="1"/>
</dbReference>
<dbReference type="Proteomes" id="UP000245433">
    <property type="component" value="Unassembled WGS sequence"/>
</dbReference>
<feature type="domain" description="Phage terminase large subunit C-terminal" evidence="2">
    <location>
        <begin position="271"/>
        <end position="429"/>
    </location>
</feature>
<evidence type="ECO:0000313" key="3">
    <source>
        <dbReference type="EMBL" id="PVY86519.1"/>
    </source>
</evidence>
<dbReference type="InterPro" id="IPR027417">
    <property type="entry name" value="P-loop_NTPase"/>
</dbReference>
<dbReference type="EMBL" id="QEKT01000001">
    <property type="protein sequence ID" value="PVY86519.1"/>
    <property type="molecule type" value="Genomic_DNA"/>
</dbReference>
<dbReference type="InterPro" id="IPR052380">
    <property type="entry name" value="Viral_DNA_packaging_terminase"/>
</dbReference>
<evidence type="ECO:0000259" key="2">
    <source>
        <dbReference type="Pfam" id="PF17288"/>
    </source>
</evidence>
<dbReference type="Gene3D" id="3.30.420.280">
    <property type="match status" value="1"/>
</dbReference>
<dbReference type="InterPro" id="IPR035413">
    <property type="entry name" value="Terminase_L_C"/>
</dbReference>
<dbReference type="NCBIfam" id="TIGR01547">
    <property type="entry name" value="phage_term_2"/>
    <property type="match status" value="1"/>
</dbReference>
<dbReference type="Gene3D" id="3.40.50.300">
    <property type="entry name" value="P-loop containing nucleotide triphosphate hydrolases"/>
    <property type="match status" value="1"/>
</dbReference>
<gene>
    <name evidence="3" type="ORF">C7384_101439</name>
</gene>